<dbReference type="AlphaFoldDB" id="A0A088E7J7"/>
<organism evidence="1 2">
    <name type="scientific">Metallosphaera sedula</name>
    <dbReference type="NCBI Taxonomy" id="43687"/>
    <lineage>
        <taxon>Archaea</taxon>
        <taxon>Thermoproteota</taxon>
        <taxon>Thermoprotei</taxon>
        <taxon>Sulfolobales</taxon>
        <taxon>Sulfolobaceae</taxon>
        <taxon>Metallosphaera</taxon>
    </lineage>
</organism>
<proteinExistence type="predicted"/>
<dbReference type="RefSeq" id="WP_012021106.1">
    <property type="nucleotide sequence ID" value="NZ_AP019770.1"/>
</dbReference>
<evidence type="ECO:0000313" key="2">
    <source>
        <dbReference type="Proteomes" id="UP000029084"/>
    </source>
</evidence>
<gene>
    <name evidence="1" type="ORF">HA72_1158</name>
</gene>
<dbReference type="EMBL" id="CP008822">
    <property type="protein sequence ID" value="AIM27305.1"/>
    <property type="molecule type" value="Genomic_DNA"/>
</dbReference>
<evidence type="ECO:0000313" key="1">
    <source>
        <dbReference type="EMBL" id="AIM27305.1"/>
    </source>
</evidence>
<name>A0A088E7J7_9CREN</name>
<sequence length="110" mass="12614">MEKSRRKMFTNDPAVVFFVNVMEVTGLPREKLCITWEKLGEWLWPEPSLLDYIQVTYAGKVVTGMTGKLRYSLTECADRDSVKKLLENAVSRGIGTSRRNGFGRVEVRVR</sequence>
<evidence type="ECO:0008006" key="3">
    <source>
        <dbReference type="Google" id="ProtNLM"/>
    </source>
</evidence>
<protein>
    <recommendedName>
        <fullName evidence="3">CRISPR-associated protein Cas6 C-terminal domain-containing protein</fullName>
    </recommendedName>
</protein>
<accession>A0A088E7J7</accession>
<dbReference type="Proteomes" id="UP000029084">
    <property type="component" value="Chromosome"/>
</dbReference>
<dbReference type="Gene3D" id="3.30.70.1900">
    <property type="match status" value="1"/>
</dbReference>
<reference evidence="1 2" key="1">
    <citation type="journal article" date="2014" name="J. Bacteriol.">
        <title>Role of an Archaeal PitA Transporter in the Copper and Arsenic Resistance of Metallosphaera sedula, an Extreme Thermoacidophile.</title>
        <authorList>
            <person name="McCarthy S."/>
            <person name="Ai C."/>
            <person name="Wheaton G."/>
            <person name="Tevatia R."/>
            <person name="Eckrich V."/>
            <person name="Kelly R."/>
            <person name="Blum P."/>
        </authorList>
    </citation>
    <scope>NUCLEOTIDE SEQUENCE [LARGE SCALE GENOMIC DNA]</scope>
    <source>
        <strain evidence="1 2">CuR1</strain>
    </source>
</reference>
<dbReference type="GeneID" id="91755643"/>
<dbReference type="OrthoDB" id="41517at2157"/>